<dbReference type="InterPro" id="IPR023365">
    <property type="entry name" value="Sortase_dom-sf"/>
</dbReference>
<evidence type="ECO:0000256" key="1">
    <source>
        <dbReference type="ARBA" id="ARBA00022801"/>
    </source>
</evidence>
<dbReference type="Proteomes" id="UP000176864">
    <property type="component" value="Unassembled WGS sequence"/>
</dbReference>
<proteinExistence type="predicted"/>
<dbReference type="AlphaFoldDB" id="A0A1F5NJZ2"/>
<dbReference type="NCBIfam" id="TIGR01076">
    <property type="entry name" value="sortase_fam"/>
    <property type="match status" value="1"/>
</dbReference>
<evidence type="ECO:0000313" key="2">
    <source>
        <dbReference type="EMBL" id="OGE77965.1"/>
    </source>
</evidence>
<reference evidence="2 3" key="1">
    <citation type="journal article" date="2016" name="Nat. Commun.">
        <title>Thousands of microbial genomes shed light on interconnected biogeochemical processes in an aquifer system.</title>
        <authorList>
            <person name="Anantharaman K."/>
            <person name="Brown C.T."/>
            <person name="Hug L.A."/>
            <person name="Sharon I."/>
            <person name="Castelle C.J."/>
            <person name="Probst A.J."/>
            <person name="Thomas B.C."/>
            <person name="Singh A."/>
            <person name="Wilkins M.J."/>
            <person name="Karaoz U."/>
            <person name="Brodie E.L."/>
            <person name="Williams K.H."/>
            <person name="Hubbard S.S."/>
            <person name="Banfield J.F."/>
        </authorList>
    </citation>
    <scope>NUCLEOTIDE SEQUENCE [LARGE SCALE GENOMIC DNA]</scope>
</reference>
<keyword evidence="1" id="KW-0378">Hydrolase</keyword>
<dbReference type="InterPro" id="IPR005754">
    <property type="entry name" value="Sortase"/>
</dbReference>
<accession>A0A1F5NJZ2</accession>
<dbReference type="EMBL" id="MFEK01000016">
    <property type="protein sequence ID" value="OGE77965.1"/>
    <property type="molecule type" value="Genomic_DNA"/>
</dbReference>
<evidence type="ECO:0008006" key="4">
    <source>
        <dbReference type="Google" id="ProtNLM"/>
    </source>
</evidence>
<protein>
    <recommendedName>
        <fullName evidence="4">Sortase</fullName>
    </recommendedName>
</protein>
<gene>
    <name evidence="2" type="ORF">A2751_02905</name>
</gene>
<sequence>MFKRIIIILFLAVAVFLALNFDYFRKNIEYELRRDNYQQVPAPTAEKMEPNKLLVPSLNIDAPVRYTEEINEDKFQEILQVGAVHYPGTAEPGQPGNVYIFGHSSDNAWSPGKYKTIFALLPRIEKGAEIYISDHDGYKYVYKVIESRVVEKNDLSVLAQNTTGKKLLTLQTSYPLGTSLKRYVVVAELVE</sequence>
<dbReference type="Gene3D" id="2.40.260.10">
    <property type="entry name" value="Sortase"/>
    <property type="match status" value="1"/>
</dbReference>
<dbReference type="Pfam" id="PF04203">
    <property type="entry name" value="Sortase"/>
    <property type="match status" value="1"/>
</dbReference>
<dbReference type="GO" id="GO:0016787">
    <property type="term" value="F:hydrolase activity"/>
    <property type="evidence" value="ECO:0007669"/>
    <property type="project" value="UniProtKB-KW"/>
</dbReference>
<organism evidence="2 3">
    <name type="scientific">Candidatus Doudnabacteria bacterium RIFCSPHIGHO2_01_FULL_46_14</name>
    <dbReference type="NCBI Taxonomy" id="1817824"/>
    <lineage>
        <taxon>Bacteria</taxon>
        <taxon>Candidatus Doudnaibacteriota</taxon>
    </lineage>
</organism>
<name>A0A1F5NJZ2_9BACT</name>
<dbReference type="STRING" id="1817824.A2751_02905"/>
<dbReference type="SUPFAM" id="SSF63817">
    <property type="entry name" value="Sortase"/>
    <property type="match status" value="1"/>
</dbReference>
<evidence type="ECO:0000313" key="3">
    <source>
        <dbReference type="Proteomes" id="UP000176864"/>
    </source>
</evidence>
<comment type="caution">
    <text evidence="2">The sequence shown here is derived from an EMBL/GenBank/DDBJ whole genome shotgun (WGS) entry which is preliminary data.</text>
</comment>